<evidence type="ECO:0000259" key="1">
    <source>
        <dbReference type="Pfam" id="PF01048"/>
    </source>
</evidence>
<keyword evidence="3" id="KW-1185">Reference proteome</keyword>
<organism evidence="2 3">
    <name type="scientific">Orbilia ellipsospora</name>
    <dbReference type="NCBI Taxonomy" id="2528407"/>
    <lineage>
        <taxon>Eukaryota</taxon>
        <taxon>Fungi</taxon>
        <taxon>Dikarya</taxon>
        <taxon>Ascomycota</taxon>
        <taxon>Pezizomycotina</taxon>
        <taxon>Orbiliomycetes</taxon>
        <taxon>Orbiliales</taxon>
        <taxon>Orbiliaceae</taxon>
        <taxon>Orbilia</taxon>
    </lineage>
</organism>
<dbReference type="InterPro" id="IPR000845">
    <property type="entry name" value="Nucleoside_phosphorylase_d"/>
</dbReference>
<accession>A0AAV9XHG3</accession>
<comment type="caution">
    <text evidence="2">The sequence shown here is derived from an EMBL/GenBank/DDBJ whole genome shotgun (WGS) entry which is preliminary data.</text>
</comment>
<dbReference type="Proteomes" id="UP001365542">
    <property type="component" value="Unassembled WGS sequence"/>
</dbReference>
<dbReference type="PANTHER" id="PTHR46082">
    <property type="entry name" value="ATP/GTP-BINDING PROTEIN-RELATED"/>
    <property type="match status" value="1"/>
</dbReference>
<protein>
    <recommendedName>
        <fullName evidence="1">Nucleoside phosphorylase domain-containing protein</fullName>
    </recommendedName>
</protein>
<dbReference type="GO" id="GO:0003824">
    <property type="term" value="F:catalytic activity"/>
    <property type="evidence" value="ECO:0007669"/>
    <property type="project" value="InterPro"/>
</dbReference>
<evidence type="ECO:0000313" key="3">
    <source>
        <dbReference type="Proteomes" id="UP001365542"/>
    </source>
</evidence>
<proteinExistence type="predicted"/>
<reference evidence="2 3" key="1">
    <citation type="submission" date="2019-10" db="EMBL/GenBank/DDBJ databases">
        <authorList>
            <person name="Palmer J.M."/>
        </authorList>
    </citation>
    <scope>NUCLEOTIDE SEQUENCE [LARGE SCALE GENOMIC DNA]</scope>
    <source>
        <strain evidence="2 3">TWF694</strain>
    </source>
</reference>
<evidence type="ECO:0000313" key="2">
    <source>
        <dbReference type="EMBL" id="KAK6541554.1"/>
    </source>
</evidence>
<gene>
    <name evidence="2" type="ORF">TWF694_007360</name>
</gene>
<name>A0AAV9XHG3_9PEZI</name>
<dbReference type="Pfam" id="PF01048">
    <property type="entry name" value="PNP_UDP_1"/>
    <property type="match status" value="1"/>
</dbReference>
<dbReference type="Gene3D" id="3.40.50.1580">
    <property type="entry name" value="Nucleoside phosphorylase domain"/>
    <property type="match status" value="1"/>
</dbReference>
<dbReference type="InterPro" id="IPR053137">
    <property type="entry name" value="NLR-like"/>
</dbReference>
<sequence>MAEPTKPVDRHAFQIAIICALEKESKTADAFLEEHFDSADYGKEEGDRNIYTLGRIASYNVVLVHLPGPGKTVAATAATSLGFSFRNIKLALVVGVCGGVPKIHEGKAIVLGDIIISTGLVQYDMGRQYPTKRIKIDDIGRDLPRPTTEILAFLAKLKSDRDELKTETAAHLDALLQEKSFEGSQFPGAHQDKLFQPTYHHKHHQMEVCNAMYVKCGPYSTCDDSRKMTCGELCCAEENLVAWRPPGAATETETPNIHFGRIASGDLVMKSGEHRDEIAIQEQIIAFETEGAGVWEKFNCVVIKGVGHYADSHKNKVWQPYARATAVACTKACLKLWVGSDPEAGRRNERGGQYFYMTGEHNLAAQLGRGAFNNQQHDGAFYQGAGARYNKSA</sequence>
<dbReference type="GO" id="GO:0009116">
    <property type="term" value="P:nucleoside metabolic process"/>
    <property type="evidence" value="ECO:0007669"/>
    <property type="project" value="InterPro"/>
</dbReference>
<dbReference type="InterPro" id="IPR035994">
    <property type="entry name" value="Nucleoside_phosphorylase_sf"/>
</dbReference>
<dbReference type="PANTHER" id="PTHR46082:SF6">
    <property type="entry name" value="AAA+ ATPASE DOMAIN-CONTAINING PROTEIN-RELATED"/>
    <property type="match status" value="1"/>
</dbReference>
<dbReference type="SUPFAM" id="SSF53167">
    <property type="entry name" value="Purine and uridine phosphorylases"/>
    <property type="match status" value="1"/>
</dbReference>
<dbReference type="AlphaFoldDB" id="A0AAV9XHG3"/>
<feature type="domain" description="Nucleoside phosphorylase" evidence="1">
    <location>
        <begin position="15"/>
        <end position="168"/>
    </location>
</feature>
<dbReference type="EMBL" id="JAVHJO010000003">
    <property type="protein sequence ID" value="KAK6541554.1"/>
    <property type="molecule type" value="Genomic_DNA"/>
</dbReference>